<gene>
    <name evidence="4" type="ORF">PsYK624_087520</name>
</gene>
<dbReference type="Gene3D" id="3.40.50.720">
    <property type="entry name" value="NAD(P)-binding Rossmann-like Domain"/>
    <property type="match status" value="1"/>
</dbReference>
<dbReference type="GO" id="GO:0031177">
    <property type="term" value="F:phosphopantetheine binding"/>
    <property type="evidence" value="ECO:0007669"/>
    <property type="project" value="InterPro"/>
</dbReference>
<accession>A0A9P3GDA7</accession>
<dbReference type="InterPro" id="IPR036291">
    <property type="entry name" value="NAD(P)-bd_dom_sf"/>
</dbReference>
<comment type="caution">
    <text evidence="4">The sequence shown here is derived from an EMBL/GenBank/DDBJ whole genome shotgun (WGS) entry which is preliminary data.</text>
</comment>
<evidence type="ECO:0000313" key="5">
    <source>
        <dbReference type="Proteomes" id="UP000703269"/>
    </source>
</evidence>
<dbReference type="Gene3D" id="1.10.1200.10">
    <property type="entry name" value="ACP-like"/>
    <property type="match status" value="1"/>
</dbReference>
<reference evidence="4 5" key="1">
    <citation type="submission" date="2021-08" db="EMBL/GenBank/DDBJ databases">
        <title>Draft Genome Sequence of Phanerochaete sordida strain YK-624.</title>
        <authorList>
            <person name="Mori T."/>
            <person name="Dohra H."/>
            <person name="Suzuki T."/>
            <person name="Kawagishi H."/>
            <person name="Hirai H."/>
        </authorList>
    </citation>
    <scope>NUCLEOTIDE SEQUENCE [LARGE SCALE GENOMIC DNA]</scope>
    <source>
        <strain evidence="4 5">YK-624</strain>
    </source>
</reference>
<dbReference type="SMART" id="SM00823">
    <property type="entry name" value="PKS_PP"/>
    <property type="match status" value="1"/>
</dbReference>
<dbReference type="InterPro" id="IPR036736">
    <property type="entry name" value="ACP-like_sf"/>
</dbReference>
<dbReference type="Gene3D" id="3.40.50.12780">
    <property type="entry name" value="N-terminal domain of ligase-like"/>
    <property type="match status" value="1"/>
</dbReference>
<keyword evidence="1" id="KW-0596">Phosphopantetheine</keyword>
<dbReference type="InterPro" id="IPR013120">
    <property type="entry name" value="FAR_NAD-bd"/>
</dbReference>
<dbReference type="Pfam" id="PF07993">
    <property type="entry name" value="NAD_binding_4"/>
    <property type="match status" value="1"/>
</dbReference>
<name>A0A9P3GDA7_9APHY</name>
<dbReference type="PANTHER" id="PTHR43439:SF2">
    <property type="entry name" value="ENZYME, PUTATIVE (JCVI)-RELATED"/>
    <property type="match status" value="1"/>
</dbReference>
<evidence type="ECO:0000313" key="4">
    <source>
        <dbReference type="EMBL" id="GJE92597.1"/>
    </source>
</evidence>
<evidence type="ECO:0000256" key="2">
    <source>
        <dbReference type="ARBA" id="ARBA00022553"/>
    </source>
</evidence>
<feature type="domain" description="Polyketide synthase-like phosphopantetheine-binding" evidence="3">
    <location>
        <begin position="581"/>
        <end position="661"/>
    </location>
</feature>
<dbReference type="InterPro" id="IPR020806">
    <property type="entry name" value="PKS_PP-bd"/>
</dbReference>
<dbReference type="PROSITE" id="PS00455">
    <property type="entry name" value="AMP_BINDING"/>
    <property type="match status" value="1"/>
</dbReference>
<sequence length="1115" mass="121089">MASPCLPPIDGSLCTLIALLDFNAAHNADWPYVVLPEHEDSQSLQAISFAEMARASHHIAHLLRPGREGPDEVVAIVLNTDMPIYILVVLGLLRAGLVAYPMSPRNSPEAICHMLQSTSCTRIISQDSLSALTEKVRAEMALKGVEMRVADLASLEPAFDGFTRRDTNDTSHVEPYPPPTAPDALQKPALYLHSSGSTGFPKSILSTHERLFNRALRNATLGSRARGLRYAALGLPPFHTMGLVQHVLYPLLSARAAACFALRHPAPPVVPHARNVLDVARACKCDGVFAVPAMLEAWAREPASVAYLRTLQIVSFGGGPLPQAAGDALVAAGVRVAAAYGGTEFSSPTATWDEARGARAPLVPDADWQWVRWSARASVRMVAQGDGTFELVVCENEGYLIPVYNVPGEKAYATADLFEPHPTKEGLWRIVGRRDDVIILSNGEKIVPLQQEDYINGSPLVRDCLMFGREREQAGLLVEPAPEHTIDPNDERALASFRNKIWPFVETANGMASTFAKIFKEMILVTDPSKPFPRAAKGTVQRKAALLAYAEEIDRLYETVADSSDARGILPPKSWKEADLVDWLSEHAMAVNGGRAPPHTANLFEHGFDSLGATFFRNRVIAALRGSGDTHLVSIAAQISPNFVFEHPTIQDLASVLGALVDPSSGSRARLMQPSVKVEDIVALIAKYTAELPTPENGPTNVLAVQRPVVLLTGSTGNIGSHILAYLLAEKNVAKVYALNRPSANPGERLKAAFAERLLPADLLDKPKAVSLTGDVTLENFGLADEQYDEVISSVTHIIHNAWTVNFNLSLQSYEDQIAGVRMLVEICASAPRPVRLLVTSSVGMTSQWDPNDGPVPEHPLPDPAVATNNGYSASKYVVEQILDRAHEMGFKTTAVRMGQACGPEATGAWGTTEWVPILVRSSVALGCFPDMTGPVNWVPLDAIGEMYVDWVNARDDLPALVNVVHPRPTSWDVVLAGLRAEVGGNVPVIPLDDWVSKLEALSTTATAEDLTRVPALKLLRFFRSIAASRADKMSRAADDHDSAGLTYATAELQRSSVAMRRLQPMSEAHAHAWVRYWRDKGWLPQTVSTPSDASLAETLKSVFRRSPKIPKLQL</sequence>
<dbReference type="InterPro" id="IPR051414">
    <property type="entry name" value="Adenylate-forming_Reductase"/>
</dbReference>
<dbReference type="Proteomes" id="UP000703269">
    <property type="component" value="Unassembled WGS sequence"/>
</dbReference>
<dbReference type="AlphaFoldDB" id="A0A9P3GDA7"/>
<protein>
    <submittedName>
        <fullName evidence="4">Acetyl-CoA synthetase-like protein</fullName>
    </submittedName>
</protein>
<keyword evidence="2" id="KW-0597">Phosphoprotein</keyword>
<evidence type="ECO:0000259" key="3">
    <source>
        <dbReference type="SMART" id="SM00823"/>
    </source>
</evidence>
<dbReference type="InterPro" id="IPR042099">
    <property type="entry name" value="ANL_N_sf"/>
</dbReference>
<dbReference type="InterPro" id="IPR020845">
    <property type="entry name" value="AMP-binding_CS"/>
</dbReference>
<dbReference type="OrthoDB" id="429813at2759"/>
<keyword evidence="5" id="KW-1185">Reference proteome</keyword>
<proteinExistence type="predicted"/>
<dbReference type="SUPFAM" id="SSF51735">
    <property type="entry name" value="NAD(P)-binding Rossmann-fold domains"/>
    <property type="match status" value="1"/>
</dbReference>
<dbReference type="SUPFAM" id="SSF47336">
    <property type="entry name" value="ACP-like"/>
    <property type="match status" value="1"/>
</dbReference>
<dbReference type="EMBL" id="BPQB01000027">
    <property type="protein sequence ID" value="GJE92597.1"/>
    <property type="molecule type" value="Genomic_DNA"/>
</dbReference>
<organism evidence="4 5">
    <name type="scientific">Phanerochaete sordida</name>
    <dbReference type="NCBI Taxonomy" id="48140"/>
    <lineage>
        <taxon>Eukaryota</taxon>
        <taxon>Fungi</taxon>
        <taxon>Dikarya</taxon>
        <taxon>Basidiomycota</taxon>
        <taxon>Agaricomycotina</taxon>
        <taxon>Agaricomycetes</taxon>
        <taxon>Polyporales</taxon>
        <taxon>Phanerochaetaceae</taxon>
        <taxon>Phanerochaete</taxon>
    </lineage>
</organism>
<dbReference type="Pfam" id="PF23562">
    <property type="entry name" value="AMP-binding_C_3"/>
    <property type="match status" value="1"/>
</dbReference>
<dbReference type="SUPFAM" id="SSF56801">
    <property type="entry name" value="Acetyl-CoA synthetase-like"/>
    <property type="match status" value="1"/>
</dbReference>
<evidence type="ECO:0000256" key="1">
    <source>
        <dbReference type="ARBA" id="ARBA00022450"/>
    </source>
</evidence>
<dbReference type="PANTHER" id="PTHR43439">
    <property type="entry name" value="PHENYLACETATE-COENZYME A LIGASE"/>
    <property type="match status" value="1"/>
</dbReference>
<dbReference type="Pfam" id="PF00501">
    <property type="entry name" value="AMP-binding"/>
    <property type="match status" value="1"/>
</dbReference>
<dbReference type="InterPro" id="IPR000873">
    <property type="entry name" value="AMP-dep_synth/lig_dom"/>
</dbReference>